<comment type="caution">
    <text evidence="4">The sequence shown here is derived from an EMBL/GenBank/DDBJ whole genome shotgun (WGS) entry which is preliminary data.</text>
</comment>
<feature type="non-terminal residue" evidence="4">
    <location>
        <position position="1"/>
    </location>
</feature>
<dbReference type="Pfam" id="PF12854">
    <property type="entry name" value="PPR_1"/>
    <property type="match status" value="2"/>
</dbReference>
<feature type="repeat" description="PPR" evidence="3">
    <location>
        <begin position="113"/>
        <end position="147"/>
    </location>
</feature>
<dbReference type="SUPFAM" id="SSF48452">
    <property type="entry name" value="TPR-like"/>
    <property type="match status" value="1"/>
</dbReference>
<gene>
    <name evidence="4" type="ORF">M569_08007</name>
</gene>
<dbReference type="AlphaFoldDB" id="S8CPH8"/>
<keyword evidence="5" id="KW-1185">Reference proteome</keyword>
<feature type="non-terminal residue" evidence="4">
    <location>
        <position position="584"/>
    </location>
</feature>
<evidence type="ECO:0000313" key="5">
    <source>
        <dbReference type="Proteomes" id="UP000015453"/>
    </source>
</evidence>
<dbReference type="OrthoDB" id="185373at2759"/>
<dbReference type="Pfam" id="PF13812">
    <property type="entry name" value="PPR_3"/>
    <property type="match status" value="2"/>
</dbReference>
<feature type="repeat" description="PPR" evidence="3">
    <location>
        <begin position="398"/>
        <end position="432"/>
    </location>
</feature>
<protein>
    <recommendedName>
        <fullName evidence="6">Pentacotripeptide-repeat region of PRORP domain-containing protein</fullName>
    </recommendedName>
</protein>
<name>S8CPH8_9LAMI</name>
<evidence type="ECO:0000256" key="3">
    <source>
        <dbReference type="PROSITE-ProRule" id="PRU00708"/>
    </source>
</evidence>
<evidence type="ECO:0000256" key="1">
    <source>
        <dbReference type="ARBA" id="ARBA00007626"/>
    </source>
</evidence>
<sequence length="584" mass="65204">KQKGYKHDFACYNAFAYFLNRVNLFRSADHMPELMNMQGKPPSEKQFEILIRMHADANRGLRVHYVYEKMKKFGVKPRVFLYNRILDALVKTDHLNLAMSVYRDFKNDGLVEESTTFMILIKGLCKDGRVAEAMELLDLMRKNLCKPDIFAYTAMVKVLVSRGNLDGSLKVWKEMRIDGVEPDAMAYSTLVTALCRGNRADESYGLFKEMKARKHLIDRTIYGSLIEAYVADGRIGAAFGLLKDLLDSGYRSDLRIYNSLISGLCNAKLVDRASRLFHATIRDGLQADFDTVYPILACYAELKRTKDFCQVLDEMRKLQVVVPVIDEILPEFFSRFLANDDGGGVDAALEVFESLKENSYLSVAVYNAVMGILLRSGEVEKALVLLDELVEDSGFTPDSSTCSVAVVCYVEAGDLKRAGDWYNRMKEQGWVPSVDAYCSLAEGASEAGEIDAAVSLVRDCLANVDEGPAEFKYAIRTIHACRTNDASKVVETVEEMMMAEGGCSVGRVTRCAVIYGMCRYGTVEECRRVFSAMKGLGILSEADAIESEEMALDQMKKVSAGLLMSGIKFFGLEKKLKAKGCSRI</sequence>
<keyword evidence="2" id="KW-0677">Repeat</keyword>
<feature type="repeat" description="PPR" evidence="3">
    <location>
        <begin position="218"/>
        <end position="252"/>
    </location>
</feature>
<comment type="similarity">
    <text evidence="1">Belongs to the PPR family. P subfamily.</text>
</comment>
<dbReference type="PANTHER" id="PTHR47447:SF28">
    <property type="entry name" value="PENTACOTRIPEPTIDE-REPEAT REGION OF PRORP DOMAIN-CONTAINING PROTEIN"/>
    <property type="match status" value="1"/>
</dbReference>
<dbReference type="Proteomes" id="UP000015453">
    <property type="component" value="Unassembled WGS sequence"/>
</dbReference>
<dbReference type="InterPro" id="IPR002885">
    <property type="entry name" value="PPR_rpt"/>
</dbReference>
<dbReference type="PANTHER" id="PTHR47447">
    <property type="entry name" value="OS03G0856100 PROTEIN"/>
    <property type="match status" value="1"/>
</dbReference>
<organism evidence="4 5">
    <name type="scientific">Genlisea aurea</name>
    <dbReference type="NCBI Taxonomy" id="192259"/>
    <lineage>
        <taxon>Eukaryota</taxon>
        <taxon>Viridiplantae</taxon>
        <taxon>Streptophyta</taxon>
        <taxon>Embryophyta</taxon>
        <taxon>Tracheophyta</taxon>
        <taxon>Spermatophyta</taxon>
        <taxon>Magnoliopsida</taxon>
        <taxon>eudicotyledons</taxon>
        <taxon>Gunneridae</taxon>
        <taxon>Pentapetalae</taxon>
        <taxon>asterids</taxon>
        <taxon>lamiids</taxon>
        <taxon>Lamiales</taxon>
        <taxon>Lentibulariaceae</taxon>
        <taxon>Genlisea</taxon>
    </lineage>
</organism>
<feature type="repeat" description="PPR" evidence="3">
    <location>
        <begin position="253"/>
        <end position="287"/>
    </location>
</feature>
<dbReference type="NCBIfam" id="TIGR00756">
    <property type="entry name" value="PPR"/>
    <property type="match status" value="6"/>
</dbReference>
<dbReference type="InterPro" id="IPR011990">
    <property type="entry name" value="TPR-like_helical_dom_sf"/>
</dbReference>
<dbReference type="Pfam" id="PF01535">
    <property type="entry name" value="PPR"/>
    <property type="match status" value="1"/>
</dbReference>
<evidence type="ECO:0000256" key="2">
    <source>
        <dbReference type="ARBA" id="ARBA00022737"/>
    </source>
</evidence>
<proteinExistence type="inferred from homology"/>
<dbReference type="PROSITE" id="PS51375">
    <property type="entry name" value="PPR"/>
    <property type="match status" value="7"/>
</dbReference>
<evidence type="ECO:0008006" key="6">
    <source>
        <dbReference type="Google" id="ProtNLM"/>
    </source>
</evidence>
<accession>S8CPH8</accession>
<dbReference type="Gene3D" id="1.25.40.10">
    <property type="entry name" value="Tetratricopeptide repeat domain"/>
    <property type="match status" value="6"/>
</dbReference>
<evidence type="ECO:0000313" key="4">
    <source>
        <dbReference type="EMBL" id="EPS66766.1"/>
    </source>
</evidence>
<feature type="repeat" description="PPR" evidence="3">
    <location>
        <begin position="362"/>
        <end position="397"/>
    </location>
</feature>
<dbReference type="Pfam" id="PF13041">
    <property type="entry name" value="PPR_2"/>
    <property type="match status" value="1"/>
</dbReference>
<feature type="repeat" description="PPR" evidence="3">
    <location>
        <begin position="183"/>
        <end position="217"/>
    </location>
</feature>
<reference evidence="4 5" key="1">
    <citation type="journal article" date="2013" name="BMC Genomics">
        <title>The miniature genome of a carnivorous plant Genlisea aurea contains a low number of genes and short non-coding sequences.</title>
        <authorList>
            <person name="Leushkin E.V."/>
            <person name="Sutormin R.A."/>
            <person name="Nabieva E.R."/>
            <person name="Penin A.A."/>
            <person name="Kondrashov A.S."/>
            <person name="Logacheva M.D."/>
        </authorList>
    </citation>
    <scope>NUCLEOTIDE SEQUENCE [LARGE SCALE GENOMIC DNA]</scope>
</reference>
<feature type="repeat" description="PPR" evidence="3">
    <location>
        <begin position="148"/>
        <end position="182"/>
    </location>
</feature>
<dbReference type="EMBL" id="AUSU01003491">
    <property type="protein sequence ID" value="EPS66766.1"/>
    <property type="molecule type" value="Genomic_DNA"/>
</dbReference>